<reference evidence="4 5" key="1">
    <citation type="submission" date="2024-03" db="EMBL/GenBank/DDBJ databases">
        <title>Human intestinal bacterial collection.</title>
        <authorList>
            <person name="Pauvert C."/>
            <person name="Hitch T.C.A."/>
            <person name="Clavel T."/>
        </authorList>
    </citation>
    <scope>NUCLEOTIDE SEQUENCE [LARGE SCALE GENOMIC DNA]</scope>
    <source>
        <strain evidence="4 5">CLA-JM-H44</strain>
    </source>
</reference>
<feature type="region of interest" description="Disordered" evidence="2">
    <location>
        <begin position="11"/>
        <end position="39"/>
    </location>
</feature>
<dbReference type="EMBL" id="JBBMFD010000020">
    <property type="protein sequence ID" value="MEQ2441228.1"/>
    <property type="molecule type" value="Genomic_DNA"/>
</dbReference>
<comment type="caution">
    <text evidence="4">The sequence shown here is derived from an EMBL/GenBank/DDBJ whole genome shotgun (WGS) entry which is preliminary data.</text>
</comment>
<feature type="domain" description="DUF5067" evidence="3">
    <location>
        <begin position="20"/>
        <end position="137"/>
    </location>
</feature>
<dbReference type="InterPro" id="IPR029050">
    <property type="entry name" value="Immunoprotect_excell_Ig-like"/>
</dbReference>
<proteinExistence type="predicted"/>
<feature type="compositionally biased region" description="Low complexity" evidence="2">
    <location>
        <begin position="18"/>
        <end position="38"/>
    </location>
</feature>
<dbReference type="Proteomes" id="UP001489509">
    <property type="component" value="Unassembled WGS sequence"/>
</dbReference>
<organism evidence="4 5">
    <name type="scientific">Solibaculum intestinale</name>
    <dbReference type="NCBI Taxonomy" id="3133165"/>
    <lineage>
        <taxon>Bacteria</taxon>
        <taxon>Bacillati</taxon>
        <taxon>Bacillota</taxon>
        <taxon>Clostridia</taxon>
        <taxon>Eubacteriales</taxon>
        <taxon>Oscillospiraceae</taxon>
        <taxon>Solibaculum</taxon>
    </lineage>
</organism>
<dbReference type="InterPro" id="IPR031989">
    <property type="entry name" value="DUF5067"/>
</dbReference>
<dbReference type="Pfam" id="PF16729">
    <property type="entry name" value="DUF5067"/>
    <property type="match status" value="1"/>
</dbReference>
<protein>
    <submittedName>
        <fullName evidence="4">DUF5067 domain-containing protein</fullName>
    </submittedName>
</protein>
<name>A0ABV1E1R5_9FIRM</name>
<evidence type="ECO:0000313" key="4">
    <source>
        <dbReference type="EMBL" id="MEQ2441228.1"/>
    </source>
</evidence>
<keyword evidence="1" id="KW-0732">Signal</keyword>
<evidence type="ECO:0000256" key="1">
    <source>
        <dbReference type="ARBA" id="ARBA00022729"/>
    </source>
</evidence>
<evidence type="ECO:0000313" key="5">
    <source>
        <dbReference type="Proteomes" id="UP001489509"/>
    </source>
</evidence>
<gene>
    <name evidence="4" type="ORF">WMO26_10365</name>
</gene>
<evidence type="ECO:0000259" key="3">
    <source>
        <dbReference type="Pfam" id="PF16729"/>
    </source>
</evidence>
<dbReference type="RefSeq" id="WP_349220278.1">
    <property type="nucleotide sequence ID" value="NZ_JBBMFD010000020.1"/>
</dbReference>
<accession>A0ABV1E1R5</accession>
<keyword evidence="5" id="KW-1185">Reference proteome</keyword>
<dbReference type="Gene3D" id="2.60.40.1240">
    <property type="match status" value="1"/>
</dbReference>
<evidence type="ECO:0000256" key="2">
    <source>
        <dbReference type="SAM" id="MobiDB-lite"/>
    </source>
</evidence>
<sequence>MLSLSLAACATSGGGQKSSAPSDSSSSAPASSANVASKSDQDVSVKILGSSVSTDYSGDNILIVEYEFTNNSDRERNFMTTCDDKAYQNGVECGSAYVVSGVDAQAEMNDLKPGATMTLKSAYKLQDTTTPVEIEIKQYFGNDVFLEETINLS</sequence>